<protein>
    <recommendedName>
        <fullName evidence="3">Sulfotransferase domain-containing protein</fullName>
    </recommendedName>
</protein>
<dbReference type="SUPFAM" id="SSF52540">
    <property type="entry name" value="P-loop containing nucleoside triphosphate hydrolases"/>
    <property type="match status" value="1"/>
</dbReference>
<dbReference type="Proteomes" id="UP000824998">
    <property type="component" value="Unassembled WGS sequence"/>
</dbReference>
<dbReference type="PANTHER" id="PTHR48419:SF1">
    <property type="entry name" value="SULFOTRANSFERASE DOMAIN-CONTAINING PROTEIN"/>
    <property type="match status" value="1"/>
</dbReference>
<dbReference type="PANTHER" id="PTHR48419">
    <property type="entry name" value="SULFOTRANSFERASE DOMAIN-CONTAINING PROTEIN"/>
    <property type="match status" value="1"/>
</dbReference>
<evidence type="ECO:0000313" key="1">
    <source>
        <dbReference type="EMBL" id="KAG9234034.1"/>
    </source>
</evidence>
<accession>A0A9P7YHR1</accession>
<dbReference type="AlphaFoldDB" id="A0A9P7YHR1"/>
<dbReference type="OrthoDB" id="3650366at2759"/>
<reference evidence="1" key="1">
    <citation type="journal article" date="2021" name="IMA Fungus">
        <title>Genomic characterization of three marine fungi, including Emericellopsis atlantica sp. nov. with signatures of a generalist lifestyle and marine biomass degradation.</title>
        <authorList>
            <person name="Hagestad O.C."/>
            <person name="Hou L."/>
            <person name="Andersen J.H."/>
            <person name="Hansen E.H."/>
            <person name="Altermark B."/>
            <person name="Li C."/>
            <person name="Kuhnert E."/>
            <person name="Cox R.J."/>
            <person name="Crous P.W."/>
            <person name="Spatafora J.W."/>
            <person name="Lail K."/>
            <person name="Amirebrahimi M."/>
            <person name="Lipzen A."/>
            <person name="Pangilinan J."/>
            <person name="Andreopoulos W."/>
            <person name="Hayes R.D."/>
            <person name="Ng V."/>
            <person name="Grigoriev I.V."/>
            <person name="Jackson S.A."/>
            <person name="Sutton T.D.S."/>
            <person name="Dobson A.D.W."/>
            <person name="Rama T."/>
        </authorList>
    </citation>
    <scope>NUCLEOTIDE SEQUENCE</scope>
    <source>
        <strain evidence="1">TRa018bII</strain>
    </source>
</reference>
<keyword evidence="2" id="KW-1185">Reference proteome</keyword>
<evidence type="ECO:0008006" key="3">
    <source>
        <dbReference type="Google" id="ProtNLM"/>
    </source>
</evidence>
<dbReference type="Gene3D" id="3.40.50.300">
    <property type="entry name" value="P-loop containing nucleotide triphosphate hydrolases"/>
    <property type="match status" value="1"/>
</dbReference>
<dbReference type="EMBL" id="MU251478">
    <property type="protein sequence ID" value="KAG9234034.1"/>
    <property type="molecule type" value="Genomic_DNA"/>
</dbReference>
<evidence type="ECO:0000313" key="2">
    <source>
        <dbReference type="Proteomes" id="UP000824998"/>
    </source>
</evidence>
<sequence length="346" mass="39561">MSSSETTNSDTHPRERRFLFLTIPRSASNLAVRILNIEEQPDVALPAWHGGYYFLPANLKVLELKLREKSVASWPEDKKKEMVEAYELGLKNMNQYASDAAAAGKIAFIKEHAALCFSPSQARAKIFDEDIGPSIWDLKLPSDAFPKQTKSKLNMTLLPDEFLETFLPTFLIRHPGLVVPSLYRKMLSGEEFFGTYIIPELRIAAAFSWPRAMYEYYANSLKGTRYEANWPVVLDADDIIKDPSLVKQYAEMIGIDPAKLKFEWDSVQRADFEVMENTEKLMFDTLLQSRGIRKDKLSEGFDLDVEAGKWKVEFGEEIAKVIEDVVRGSMLDYEFLKSKRMESKAL</sequence>
<proteinExistence type="predicted"/>
<comment type="caution">
    <text evidence="1">The sequence shown here is derived from an EMBL/GenBank/DDBJ whole genome shotgun (WGS) entry which is preliminary data.</text>
</comment>
<dbReference type="InterPro" id="IPR027417">
    <property type="entry name" value="P-loop_NTPase"/>
</dbReference>
<gene>
    <name evidence="1" type="ORF">BJ875DRAFT_462727</name>
</gene>
<dbReference type="InterPro" id="IPR053226">
    <property type="entry name" value="Pyrrolopyrazine_biosynth_F"/>
</dbReference>
<name>A0A9P7YHR1_9HELO</name>
<organism evidence="1 2">
    <name type="scientific">Amylocarpus encephaloides</name>
    <dbReference type="NCBI Taxonomy" id="45428"/>
    <lineage>
        <taxon>Eukaryota</taxon>
        <taxon>Fungi</taxon>
        <taxon>Dikarya</taxon>
        <taxon>Ascomycota</taxon>
        <taxon>Pezizomycotina</taxon>
        <taxon>Leotiomycetes</taxon>
        <taxon>Helotiales</taxon>
        <taxon>Helotiales incertae sedis</taxon>
        <taxon>Amylocarpus</taxon>
    </lineage>
</organism>